<evidence type="ECO:0000313" key="2">
    <source>
        <dbReference type="Proteomes" id="UP000006055"/>
    </source>
</evidence>
<proteinExistence type="predicted"/>
<dbReference type="RefSeq" id="WP_014810384.1">
    <property type="nucleotide sequence ID" value="NC_018025.1"/>
</dbReference>
<dbReference type="AlphaFoldDB" id="I4C6Q1"/>
<gene>
    <name evidence="1" type="ordered locus">Desti_2562</name>
</gene>
<dbReference type="KEGG" id="dti:Desti_2562"/>
<name>I4C6Q1_DESTA</name>
<accession>I4C6Q1</accession>
<reference evidence="2" key="1">
    <citation type="submission" date="2012-06" db="EMBL/GenBank/DDBJ databases">
        <title>Complete sequence of chromosome of Desulfomonile tiedjei DSM 6799.</title>
        <authorList>
            <person name="Lucas S."/>
            <person name="Copeland A."/>
            <person name="Lapidus A."/>
            <person name="Glavina del Rio T."/>
            <person name="Dalin E."/>
            <person name="Tice H."/>
            <person name="Bruce D."/>
            <person name="Goodwin L."/>
            <person name="Pitluck S."/>
            <person name="Peters L."/>
            <person name="Ovchinnikova G."/>
            <person name="Zeytun A."/>
            <person name="Lu M."/>
            <person name="Kyrpides N."/>
            <person name="Mavromatis K."/>
            <person name="Ivanova N."/>
            <person name="Brettin T."/>
            <person name="Detter J.C."/>
            <person name="Han C."/>
            <person name="Larimer F."/>
            <person name="Land M."/>
            <person name="Hauser L."/>
            <person name="Markowitz V."/>
            <person name="Cheng J.-F."/>
            <person name="Hugenholtz P."/>
            <person name="Woyke T."/>
            <person name="Wu D."/>
            <person name="Spring S."/>
            <person name="Schroeder M."/>
            <person name="Brambilla E."/>
            <person name="Klenk H.-P."/>
            <person name="Eisen J.A."/>
        </authorList>
    </citation>
    <scope>NUCLEOTIDE SEQUENCE [LARGE SCALE GENOMIC DNA]</scope>
    <source>
        <strain evidence="2">ATCC 49306 / DSM 6799 / DCB-1</strain>
    </source>
</reference>
<sequence>MRLTISPNPDFALLDMELDLVIALYEERSPEIFLQSGTPRPDRHFLLGMAQTIVVAVEESDKDSVLFLESGAAELQDSGELRTLHSSLLIVRSIEGRFSAIVFGDPRQARRLARRAERWFTGTVRLDIP</sequence>
<protein>
    <submittedName>
        <fullName evidence="1">Uncharacterized protein</fullName>
    </submittedName>
</protein>
<dbReference type="HOGENOM" id="CLU_1945306_0_0_7"/>
<dbReference type="Proteomes" id="UP000006055">
    <property type="component" value="Chromosome"/>
</dbReference>
<dbReference type="STRING" id="706587.Desti_2562"/>
<keyword evidence="2" id="KW-1185">Reference proteome</keyword>
<evidence type="ECO:0000313" key="1">
    <source>
        <dbReference type="EMBL" id="AFM25242.1"/>
    </source>
</evidence>
<dbReference type="EMBL" id="CP003360">
    <property type="protein sequence ID" value="AFM25242.1"/>
    <property type="molecule type" value="Genomic_DNA"/>
</dbReference>
<organism evidence="1 2">
    <name type="scientific">Desulfomonile tiedjei (strain ATCC 49306 / DSM 6799 / DCB-1)</name>
    <dbReference type="NCBI Taxonomy" id="706587"/>
    <lineage>
        <taxon>Bacteria</taxon>
        <taxon>Pseudomonadati</taxon>
        <taxon>Thermodesulfobacteriota</taxon>
        <taxon>Desulfomonilia</taxon>
        <taxon>Desulfomonilales</taxon>
        <taxon>Desulfomonilaceae</taxon>
        <taxon>Desulfomonile</taxon>
    </lineage>
</organism>